<dbReference type="eggNOG" id="COG1950">
    <property type="taxonomic scope" value="Bacteria"/>
</dbReference>
<evidence type="ECO:0008006" key="4">
    <source>
        <dbReference type="Google" id="ProtNLM"/>
    </source>
</evidence>
<feature type="transmembrane region" description="Helical" evidence="1">
    <location>
        <begin position="65"/>
        <end position="87"/>
    </location>
</feature>
<feature type="transmembrane region" description="Helical" evidence="1">
    <location>
        <begin position="99"/>
        <end position="121"/>
    </location>
</feature>
<proteinExistence type="predicted"/>
<evidence type="ECO:0000313" key="2">
    <source>
        <dbReference type="EMBL" id="EEH63294.1"/>
    </source>
</evidence>
<keyword evidence="1" id="KW-1133">Transmembrane helix</keyword>
<gene>
    <name evidence="2" type="ORF">HMPREF0044_1533</name>
</gene>
<feature type="transmembrane region" description="Helical" evidence="1">
    <location>
        <begin position="7"/>
        <end position="26"/>
    </location>
</feature>
<feature type="transmembrane region" description="Helical" evidence="1">
    <location>
        <begin position="32"/>
        <end position="53"/>
    </location>
</feature>
<dbReference type="Pfam" id="PF04020">
    <property type="entry name" value="Phage_holin_4_2"/>
    <property type="match status" value="1"/>
</dbReference>
<dbReference type="AlphaFoldDB" id="C0W280"/>
<keyword evidence="1" id="KW-0812">Transmembrane</keyword>
<dbReference type="PANTHER" id="PTHR37309:SF1">
    <property type="entry name" value="SLR0284 PROTEIN"/>
    <property type="match status" value="1"/>
</dbReference>
<dbReference type="HOGENOM" id="CLU_120441_0_0_11"/>
<reference evidence="2 3" key="1">
    <citation type="submission" date="2009-01" db="EMBL/GenBank/DDBJ databases">
        <authorList>
            <person name="Qin X."/>
            <person name="Bachman B."/>
            <person name="Battles P."/>
            <person name="Bell A."/>
            <person name="Bess C."/>
            <person name="Bickham C."/>
            <person name="Chaboub L."/>
            <person name="Chen D."/>
            <person name="Coyle M."/>
            <person name="Deiros D.R."/>
            <person name="Dinh H."/>
            <person name="Forbes L."/>
            <person name="Fowler G."/>
            <person name="Francisco L."/>
            <person name="Fu Q."/>
            <person name="Gubbala S."/>
            <person name="Hale W."/>
            <person name="Han Y."/>
            <person name="Hemphill L."/>
            <person name="Highlander S.K."/>
            <person name="Hirani K."/>
            <person name="Hogues M."/>
            <person name="Jackson L."/>
            <person name="Jakkamsetti A."/>
            <person name="Javaid M."/>
            <person name="Jiang H."/>
            <person name="Korchina V."/>
            <person name="Kovar C."/>
            <person name="Lara F."/>
            <person name="Lee S."/>
            <person name="Mata R."/>
            <person name="Mathew T."/>
            <person name="Moen C."/>
            <person name="Morales K."/>
            <person name="Munidasa M."/>
            <person name="Nazareth L."/>
            <person name="Ngo R."/>
            <person name="Nguyen L."/>
            <person name="Okwuonu G."/>
            <person name="Ongeri F."/>
            <person name="Patil S."/>
            <person name="Petrosino J."/>
            <person name="Pham C."/>
            <person name="Pham P."/>
            <person name="Pu L.-L."/>
            <person name="Puazo M."/>
            <person name="Raj R."/>
            <person name="Reid J."/>
            <person name="Rouhana J."/>
            <person name="Saada N."/>
            <person name="Shang Y."/>
            <person name="Simmons D."/>
            <person name="Thornton R."/>
            <person name="Warren J."/>
            <person name="Weissenberger G."/>
            <person name="Zhang J."/>
            <person name="Zhang L."/>
            <person name="Zhou C."/>
            <person name="Zhu D."/>
            <person name="Muzny D."/>
            <person name="Worley K."/>
            <person name="Gibbs R."/>
        </authorList>
    </citation>
    <scope>NUCLEOTIDE SEQUENCE [LARGE SCALE GENOMIC DNA]</scope>
    <source>
        <strain evidence="2 3">DSM 15436</strain>
    </source>
</reference>
<accession>C0W280</accession>
<comment type="caution">
    <text evidence="2">The sequence shown here is derived from an EMBL/GenBank/DDBJ whole genome shotgun (WGS) entry which is preliminary data.</text>
</comment>
<dbReference type="EMBL" id="ACFG01000037">
    <property type="protein sequence ID" value="EEH63294.1"/>
    <property type="molecule type" value="Genomic_DNA"/>
</dbReference>
<dbReference type="STRING" id="525245.HMPREF0044_1533"/>
<dbReference type="Proteomes" id="UP000010301">
    <property type="component" value="Unassembled WGS sequence"/>
</dbReference>
<protein>
    <recommendedName>
        <fullName evidence="4">Mycobacterial 4 TMS phage holin, superfamily IV</fullName>
    </recommendedName>
</protein>
<evidence type="ECO:0000256" key="1">
    <source>
        <dbReference type="SAM" id="Phobius"/>
    </source>
</evidence>
<dbReference type="PANTHER" id="PTHR37309">
    <property type="entry name" value="SLR0284 PROTEIN"/>
    <property type="match status" value="1"/>
</dbReference>
<dbReference type="OrthoDB" id="9810847at2"/>
<sequence>MKFMIKLISTMAGVWVTTLLISGIRLTDDSTWQITLLTLAVFSLALIVVNKLVRPVLKLLSLPLLVLTLGLFSFILNALMFMLAGWISVQTHTGIMVDSFWAALLGALITSVIASLISNLLDSKED</sequence>
<evidence type="ECO:0000313" key="3">
    <source>
        <dbReference type="Proteomes" id="UP000010301"/>
    </source>
</evidence>
<keyword evidence="3" id="KW-1185">Reference proteome</keyword>
<name>C0W280_9ACTO</name>
<dbReference type="InterPro" id="IPR007165">
    <property type="entry name" value="Phage_holin_4_2"/>
</dbReference>
<organism evidence="2 3">
    <name type="scientific">Gleimia coleocanis DSM 15436</name>
    <dbReference type="NCBI Taxonomy" id="525245"/>
    <lineage>
        <taxon>Bacteria</taxon>
        <taxon>Bacillati</taxon>
        <taxon>Actinomycetota</taxon>
        <taxon>Actinomycetes</taxon>
        <taxon>Actinomycetales</taxon>
        <taxon>Actinomycetaceae</taxon>
        <taxon>Gleimia</taxon>
    </lineage>
</organism>
<keyword evidence="1" id="KW-0472">Membrane</keyword>